<dbReference type="PANTHER" id="PTHR46434:SF4">
    <property type="entry name" value="PROTEIN, PUTATIVE-RELATED"/>
    <property type="match status" value="1"/>
</dbReference>
<evidence type="ECO:0000259" key="2">
    <source>
        <dbReference type="Pfam" id="PF21516"/>
    </source>
</evidence>
<name>A0A1H2UBI2_9BACL</name>
<dbReference type="InterPro" id="IPR019988">
    <property type="entry name" value="GTP-bd_ribosome_bgen_YqeH"/>
</dbReference>
<dbReference type="GO" id="GO:0005525">
    <property type="term" value="F:GTP binding"/>
    <property type="evidence" value="ECO:0007669"/>
    <property type="project" value="InterPro"/>
</dbReference>
<dbReference type="NCBIfam" id="TIGR03597">
    <property type="entry name" value="GTPase_YqeH"/>
    <property type="match status" value="1"/>
</dbReference>
<evidence type="ECO:0000313" key="5">
    <source>
        <dbReference type="Proteomes" id="UP000182589"/>
    </source>
</evidence>
<dbReference type="Proteomes" id="UP001157137">
    <property type="component" value="Unassembled WGS sequence"/>
</dbReference>
<dbReference type="CDD" id="cd01855">
    <property type="entry name" value="YqeH"/>
    <property type="match status" value="1"/>
</dbReference>
<sequence>MVAEIVCLGCGAPLQSTDEDKPGYVPESAVGKPDVLCRRCFRIRHYGEFLPVTVDESTYQAQVAQIFERPGLVLYVVDVFDLAGSLVPNLARFVLNSEVVVVVNKVDLLPERVQYTRLADWIREQVERTRVPVSDVLFVSAEKQLGIEQVLGLVEWETERPVYVVGMANTGKSTLLNAIAGRLSDKKAPYTVSRRPGTTLALSRLEITGRHGRIELYDTPGLVHEARVIERLCVDCLRIVVPQSRLRPRVYQLNPEQTLFLGGIVRLDFERGDRQPIVLYVANDLPVHRTKLSRADEIWERHQDDILQVPCAACRPDFANRRSIRLQRVRRGEPSARGSLAISGRGSDIVIPGLGWIALSGRPFDGELSVPAWLGPSLRPRLVGDLSRRMEADAQRGEER</sequence>
<evidence type="ECO:0000313" key="3">
    <source>
        <dbReference type="EMBL" id="GLV14161.1"/>
    </source>
</evidence>
<dbReference type="STRING" id="89784.SAMN04489725_107132"/>
<keyword evidence="5" id="KW-1185">Reference proteome</keyword>
<dbReference type="InterPro" id="IPR006073">
    <property type="entry name" value="GTP-bd"/>
</dbReference>
<dbReference type="AlphaFoldDB" id="A0A1H2UBI2"/>
<dbReference type="Pfam" id="PF21516">
    <property type="entry name" value="YqeH-like_C"/>
    <property type="match status" value="1"/>
</dbReference>
<gene>
    <name evidence="3" type="ORF">Heshes_18450</name>
    <name evidence="4" type="ORF">SAMN04489725_107132</name>
</gene>
<evidence type="ECO:0000313" key="4">
    <source>
        <dbReference type="EMBL" id="SDW53486.1"/>
    </source>
</evidence>
<dbReference type="RefSeq" id="WP_074692983.1">
    <property type="nucleotide sequence ID" value="NZ_BSRA01000009.1"/>
</dbReference>
<accession>A0A1H2UBI2</accession>
<dbReference type="Gene3D" id="3.40.50.300">
    <property type="entry name" value="P-loop containing nucleotide triphosphate hydrolases"/>
    <property type="match status" value="1"/>
</dbReference>
<dbReference type="Proteomes" id="UP000182589">
    <property type="component" value="Unassembled WGS sequence"/>
</dbReference>
<protein>
    <submittedName>
        <fullName evidence="3">Ribosome biogenesis GTPase YqeH</fullName>
    </submittedName>
</protein>
<reference evidence="4" key="2">
    <citation type="submission" date="2016-10" db="EMBL/GenBank/DDBJ databases">
        <authorList>
            <person name="de Groot N.N."/>
        </authorList>
    </citation>
    <scope>NUCLEOTIDE SEQUENCE [LARGE SCALE GENOMIC DNA]</scope>
    <source>
        <strain evidence="4">DSM 12489</strain>
    </source>
</reference>
<dbReference type="InterPro" id="IPR027417">
    <property type="entry name" value="P-loop_NTPase"/>
</dbReference>
<reference evidence="5" key="1">
    <citation type="submission" date="2016-10" db="EMBL/GenBank/DDBJ databases">
        <authorList>
            <person name="Varghese N."/>
        </authorList>
    </citation>
    <scope>NUCLEOTIDE SEQUENCE [LARGE SCALE GENOMIC DNA]</scope>
    <source>
        <strain evidence="5">DSM 12489</strain>
    </source>
</reference>
<proteinExistence type="predicted"/>
<dbReference type="InterPro" id="IPR050896">
    <property type="entry name" value="Mito_lipid_metab_GTPase"/>
</dbReference>
<dbReference type="EMBL" id="FNOJ01000007">
    <property type="protein sequence ID" value="SDW53486.1"/>
    <property type="molecule type" value="Genomic_DNA"/>
</dbReference>
<evidence type="ECO:0000259" key="1">
    <source>
        <dbReference type="Pfam" id="PF01926"/>
    </source>
</evidence>
<feature type="domain" description="NOA1/YqeH-like C-terminal" evidence="2">
    <location>
        <begin position="274"/>
        <end position="371"/>
    </location>
</feature>
<reference evidence="3" key="3">
    <citation type="submission" date="2023-02" db="EMBL/GenBank/DDBJ databases">
        <title>Proposal of a novel subspecies: Alicyclobacillus hesperidum subspecies aegle.</title>
        <authorList>
            <person name="Goto K."/>
            <person name="Fujii T."/>
            <person name="Yasui K."/>
            <person name="Mochida K."/>
            <person name="Kato-Tanaka Y."/>
            <person name="Morohoshi S."/>
            <person name="An S.Y."/>
            <person name="Kasai H."/>
            <person name="Yokota A."/>
        </authorList>
    </citation>
    <scope>NUCLEOTIDE SEQUENCE</scope>
    <source>
        <strain evidence="3">DSM 12766</strain>
    </source>
</reference>
<dbReference type="Pfam" id="PF01926">
    <property type="entry name" value="MMR_HSR1"/>
    <property type="match status" value="1"/>
</dbReference>
<dbReference type="EMBL" id="BSRA01000009">
    <property type="protein sequence ID" value="GLV14161.1"/>
    <property type="molecule type" value="Genomic_DNA"/>
</dbReference>
<dbReference type="InterPro" id="IPR048422">
    <property type="entry name" value="NOA1/YqeH-like_C"/>
</dbReference>
<dbReference type="PANTHER" id="PTHR46434">
    <property type="entry name" value="GENETIC INTERACTOR OF PROHIBITINS 3, MITOCHONDRIAL"/>
    <property type="match status" value="1"/>
</dbReference>
<feature type="domain" description="G" evidence="1">
    <location>
        <begin position="162"/>
        <end position="227"/>
    </location>
</feature>
<dbReference type="SUPFAM" id="SSF52540">
    <property type="entry name" value="P-loop containing nucleoside triphosphate hydrolases"/>
    <property type="match status" value="1"/>
</dbReference>
<organism evidence="4 5">
    <name type="scientific">Alicyclobacillus hesperidum</name>
    <dbReference type="NCBI Taxonomy" id="89784"/>
    <lineage>
        <taxon>Bacteria</taxon>
        <taxon>Bacillati</taxon>
        <taxon>Bacillota</taxon>
        <taxon>Bacilli</taxon>
        <taxon>Bacillales</taxon>
        <taxon>Alicyclobacillaceae</taxon>
        <taxon>Alicyclobacillus</taxon>
    </lineage>
</organism>